<proteinExistence type="inferred from homology"/>
<keyword evidence="5 7" id="KW-1133">Transmembrane helix</keyword>
<keyword evidence="10" id="KW-1185">Reference proteome</keyword>
<organism evidence="9 10">
    <name type="scientific">Anaerobacterium chartisolvens</name>
    <dbReference type="NCBI Taxonomy" id="1297424"/>
    <lineage>
        <taxon>Bacteria</taxon>
        <taxon>Bacillati</taxon>
        <taxon>Bacillota</taxon>
        <taxon>Clostridia</taxon>
        <taxon>Eubacteriales</taxon>
        <taxon>Oscillospiraceae</taxon>
        <taxon>Anaerobacterium</taxon>
    </lineage>
</organism>
<dbReference type="GO" id="GO:0055085">
    <property type="term" value="P:transmembrane transport"/>
    <property type="evidence" value="ECO:0007669"/>
    <property type="project" value="InterPro"/>
</dbReference>
<dbReference type="RefSeq" id="WP_114298577.1">
    <property type="nucleotide sequence ID" value="NZ_QPJT01000017.1"/>
</dbReference>
<feature type="transmembrane region" description="Helical" evidence="7">
    <location>
        <begin position="108"/>
        <end position="128"/>
    </location>
</feature>
<feature type="transmembrane region" description="Helical" evidence="7">
    <location>
        <begin position="240"/>
        <end position="261"/>
    </location>
</feature>
<feature type="transmembrane region" description="Helical" evidence="7">
    <location>
        <begin position="70"/>
        <end position="96"/>
    </location>
</feature>
<comment type="caution">
    <text evidence="9">The sequence shown here is derived from an EMBL/GenBank/DDBJ whole genome shotgun (WGS) entry which is preliminary data.</text>
</comment>
<dbReference type="InterPro" id="IPR035906">
    <property type="entry name" value="MetI-like_sf"/>
</dbReference>
<keyword evidence="3" id="KW-1003">Cell membrane</keyword>
<dbReference type="PANTHER" id="PTHR32243">
    <property type="entry name" value="MALTOSE TRANSPORT SYSTEM PERMEASE-RELATED"/>
    <property type="match status" value="1"/>
</dbReference>
<dbReference type="InterPro" id="IPR000515">
    <property type="entry name" value="MetI-like"/>
</dbReference>
<dbReference type="SUPFAM" id="SSF161098">
    <property type="entry name" value="MetI-like"/>
    <property type="match status" value="1"/>
</dbReference>
<evidence type="ECO:0000259" key="8">
    <source>
        <dbReference type="PROSITE" id="PS50928"/>
    </source>
</evidence>
<reference evidence="9 10" key="1">
    <citation type="submission" date="2018-07" db="EMBL/GenBank/DDBJ databases">
        <title>Genomic Encyclopedia of Type Strains, Phase IV (KMG-IV): sequencing the most valuable type-strain genomes for metagenomic binning, comparative biology and taxonomic classification.</title>
        <authorList>
            <person name="Goeker M."/>
        </authorList>
    </citation>
    <scope>NUCLEOTIDE SEQUENCE [LARGE SCALE GENOMIC DNA]</scope>
    <source>
        <strain evidence="9 10">DSM 27016</strain>
    </source>
</reference>
<gene>
    <name evidence="9" type="ORF">DFR58_11763</name>
</gene>
<dbReference type="OrthoDB" id="9793448at2"/>
<name>A0A369AWM9_9FIRM</name>
<sequence>MNPKYIRLIKNTLKGITLFLICCGVIFPFLWMVAVSFRNKVDIFTPGNWFVVPTLKNYVEIINTNDIFVYFYNSIVVAVVTTLVSLVLGGLAAYGFARFEWTKREDRAFFALSQKFLPAMAVVIPYFLMASLFNLLDTRLVLIICYTTFNIPFTIWMMRGFIEELPKELEESAFIDGCTRTQTLFKIILPLVAPGLVATSIFCIINSWNEFVFANFLTTINSKTVPTSVMMYLSVSGVKWGEMAATGVLAVMPVLIFAVCVQKHMIRGLTFGAVKG</sequence>
<dbReference type="EMBL" id="QPJT01000017">
    <property type="protein sequence ID" value="RCX13523.1"/>
    <property type="molecule type" value="Genomic_DNA"/>
</dbReference>
<dbReference type="Pfam" id="PF00528">
    <property type="entry name" value="BPD_transp_1"/>
    <property type="match status" value="1"/>
</dbReference>
<dbReference type="Gene3D" id="1.10.3720.10">
    <property type="entry name" value="MetI-like"/>
    <property type="match status" value="1"/>
</dbReference>
<evidence type="ECO:0000256" key="1">
    <source>
        <dbReference type="ARBA" id="ARBA00004651"/>
    </source>
</evidence>
<evidence type="ECO:0000256" key="3">
    <source>
        <dbReference type="ARBA" id="ARBA00022475"/>
    </source>
</evidence>
<comment type="subcellular location">
    <subcellularLocation>
        <location evidence="1 7">Cell membrane</location>
        <topology evidence="1 7">Multi-pass membrane protein</topology>
    </subcellularLocation>
</comment>
<evidence type="ECO:0000313" key="9">
    <source>
        <dbReference type="EMBL" id="RCX13523.1"/>
    </source>
</evidence>
<keyword evidence="4 7" id="KW-0812">Transmembrane</keyword>
<comment type="similarity">
    <text evidence="7">Belongs to the binding-protein-dependent transport system permease family.</text>
</comment>
<evidence type="ECO:0000256" key="6">
    <source>
        <dbReference type="ARBA" id="ARBA00023136"/>
    </source>
</evidence>
<feature type="transmembrane region" description="Helical" evidence="7">
    <location>
        <begin position="140"/>
        <end position="162"/>
    </location>
</feature>
<evidence type="ECO:0000256" key="5">
    <source>
        <dbReference type="ARBA" id="ARBA00022989"/>
    </source>
</evidence>
<evidence type="ECO:0000256" key="4">
    <source>
        <dbReference type="ARBA" id="ARBA00022692"/>
    </source>
</evidence>
<evidence type="ECO:0000256" key="2">
    <source>
        <dbReference type="ARBA" id="ARBA00022448"/>
    </source>
</evidence>
<dbReference type="InterPro" id="IPR050901">
    <property type="entry name" value="BP-dep_ABC_trans_perm"/>
</dbReference>
<keyword evidence="2 7" id="KW-0813">Transport</keyword>
<dbReference type="Proteomes" id="UP000253034">
    <property type="component" value="Unassembled WGS sequence"/>
</dbReference>
<feature type="transmembrane region" description="Helical" evidence="7">
    <location>
        <begin position="12"/>
        <end position="34"/>
    </location>
</feature>
<dbReference type="GO" id="GO:0005886">
    <property type="term" value="C:plasma membrane"/>
    <property type="evidence" value="ECO:0007669"/>
    <property type="project" value="UniProtKB-SubCell"/>
</dbReference>
<protein>
    <submittedName>
        <fullName evidence="9">Carbohydrate ABC transporter membrane protein 2 (CUT1 family)</fullName>
    </submittedName>
</protein>
<dbReference type="PROSITE" id="PS50928">
    <property type="entry name" value="ABC_TM1"/>
    <property type="match status" value="1"/>
</dbReference>
<feature type="transmembrane region" description="Helical" evidence="7">
    <location>
        <begin position="183"/>
        <end position="208"/>
    </location>
</feature>
<accession>A0A369AWM9</accession>
<dbReference type="PANTHER" id="PTHR32243:SF52">
    <property type="entry name" value="ABC TRANSPORTER PERMEASE PROTEIN"/>
    <property type="match status" value="1"/>
</dbReference>
<feature type="domain" description="ABC transmembrane type-1" evidence="8">
    <location>
        <begin position="71"/>
        <end position="261"/>
    </location>
</feature>
<dbReference type="AlphaFoldDB" id="A0A369AWM9"/>
<dbReference type="CDD" id="cd06261">
    <property type="entry name" value="TM_PBP2"/>
    <property type="match status" value="1"/>
</dbReference>
<keyword evidence="6 7" id="KW-0472">Membrane</keyword>
<evidence type="ECO:0000256" key="7">
    <source>
        <dbReference type="RuleBase" id="RU363032"/>
    </source>
</evidence>
<evidence type="ECO:0000313" key="10">
    <source>
        <dbReference type="Proteomes" id="UP000253034"/>
    </source>
</evidence>